<comment type="caution">
    <text evidence="1">The sequence shown here is derived from an EMBL/GenBank/DDBJ whole genome shotgun (WGS) entry which is preliminary data.</text>
</comment>
<name>A0ACB9UZ41_9CETA</name>
<organism evidence="1 2">
    <name type="scientific">Ovis ammon polii x Ovis aries</name>
    <dbReference type="NCBI Taxonomy" id="2918886"/>
    <lineage>
        <taxon>Eukaryota</taxon>
        <taxon>Metazoa</taxon>
        <taxon>Chordata</taxon>
        <taxon>Craniata</taxon>
        <taxon>Vertebrata</taxon>
        <taxon>Euteleostomi</taxon>
        <taxon>Mammalia</taxon>
        <taxon>Eutheria</taxon>
        <taxon>Laurasiatheria</taxon>
        <taxon>Artiodactyla</taxon>
        <taxon>Ruminantia</taxon>
        <taxon>Pecora</taxon>
        <taxon>Bovidae</taxon>
        <taxon>Caprinae</taxon>
        <taxon>Ovis</taxon>
    </lineage>
</organism>
<protein>
    <submittedName>
        <fullName evidence="1">Uncharacterized protein</fullName>
    </submittedName>
</protein>
<gene>
    <name evidence="1" type="ORF">MJG53_007976</name>
</gene>
<evidence type="ECO:0000313" key="1">
    <source>
        <dbReference type="EMBL" id="KAI4582763.1"/>
    </source>
</evidence>
<reference evidence="1" key="1">
    <citation type="submission" date="2022-03" db="EMBL/GenBank/DDBJ databases">
        <title>Genomic analyses of argali, domestic sheep and their hybrids provide insights into chromosomal evolution, heterosis and genetic basis of agronomic traits.</title>
        <authorList>
            <person name="Li M."/>
        </authorList>
    </citation>
    <scope>NUCLEOTIDE SEQUENCE</scope>
    <source>
        <strain evidence="1">F1 hybrid</strain>
    </source>
</reference>
<dbReference type="Proteomes" id="UP001057279">
    <property type="component" value="Linkage Group LG07"/>
</dbReference>
<proteinExistence type="predicted"/>
<accession>A0ACB9UZ41</accession>
<dbReference type="EMBL" id="CM043032">
    <property type="protein sequence ID" value="KAI4582763.1"/>
    <property type="molecule type" value="Genomic_DNA"/>
</dbReference>
<sequence>MPSPIIRLPSTGHSGNTAAARNTGVGLSVVERRILICAAFSSCVNTAGNLPVDSVDCWLVSFDRREGGCKAKTVKDSQNGKLFILYVCLTYHFNRFITQSFLSGSVKNHFQTRKWREGFLRSKLFSDNPFLLESFKHFGMTLSSRISGHRKGGPRSVRNGIVQQASNPRVLGTPAALEKSP</sequence>
<evidence type="ECO:0000313" key="2">
    <source>
        <dbReference type="Proteomes" id="UP001057279"/>
    </source>
</evidence>
<keyword evidence="2" id="KW-1185">Reference proteome</keyword>